<dbReference type="PANTHER" id="PTHR13003:SF2">
    <property type="entry name" value="NUCLEAR PORE COMPLEX PROTEIN NUP107"/>
    <property type="match status" value="1"/>
</dbReference>
<dbReference type="GO" id="GO:0000973">
    <property type="term" value="P:post-transcriptional tethering of RNA polymerase II gene DNA at nuclear periphery"/>
    <property type="evidence" value="ECO:0007669"/>
    <property type="project" value="TreeGrafter"/>
</dbReference>
<reference evidence="9" key="1">
    <citation type="journal article" date="2018" name="Nat. Microbiol.">
        <title>Leveraging single-cell genomics to expand the fungal tree of life.</title>
        <authorList>
            <person name="Ahrendt S.R."/>
            <person name="Quandt C.A."/>
            <person name="Ciobanu D."/>
            <person name="Clum A."/>
            <person name="Salamov A."/>
            <person name="Andreopoulos B."/>
            <person name="Cheng J.F."/>
            <person name="Woyke T."/>
            <person name="Pelin A."/>
            <person name="Henrissat B."/>
            <person name="Reynolds N.K."/>
            <person name="Benny G.L."/>
            <person name="Smith M.E."/>
            <person name="James T.Y."/>
            <person name="Grigoriev I.V."/>
        </authorList>
    </citation>
    <scope>NUCLEOTIDE SEQUENCE [LARGE SCALE GENOMIC DNA]</scope>
</reference>
<keyword evidence="2" id="KW-0509">mRNA transport</keyword>
<comment type="subunit">
    <text evidence="7">Part of the nuclear pore complex (NPC).</text>
</comment>
<organism evidence="8 9">
    <name type="scientific">Piptocephalis cylindrospora</name>
    <dbReference type="NCBI Taxonomy" id="1907219"/>
    <lineage>
        <taxon>Eukaryota</taxon>
        <taxon>Fungi</taxon>
        <taxon>Fungi incertae sedis</taxon>
        <taxon>Zoopagomycota</taxon>
        <taxon>Zoopagomycotina</taxon>
        <taxon>Zoopagomycetes</taxon>
        <taxon>Zoopagales</taxon>
        <taxon>Piptocephalidaceae</taxon>
        <taxon>Piptocephalis</taxon>
    </lineage>
</organism>
<dbReference type="GO" id="GO:0031965">
    <property type="term" value="C:nuclear membrane"/>
    <property type="evidence" value="ECO:0007669"/>
    <property type="project" value="UniProtKB-SubCell"/>
</dbReference>
<dbReference type="GO" id="GO:0031080">
    <property type="term" value="C:nuclear pore outer ring"/>
    <property type="evidence" value="ECO:0007669"/>
    <property type="project" value="TreeGrafter"/>
</dbReference>
<comment type="similarity">
    <text evidence="7">Belongs to the nucleoporin Nup84/Nup107 family.</text>
</comment>
<comment type="function">
    <text evidence="7">Functions as a component of the nuclear pore complex (NPC).</text>
</comment>
<evidence type="ECO:0000313" key="9">
    <source>
        <dbReference type="Proteomes" id="UP000267251"/>
    </source>
</evidence>
<keyword evidence="3" id="KW-0653">Protein transport</keyword>
<protein>
    <recommendedName>
        <fullName evidence="7">Nuclear pore complex protein</fullName>
    </recommendedName>
</protein>
<evidence type="ECO:0000256" key="6">
    <source>
        <dbReference type="ARBA" id="ARBA00023242"/>
    </source>
</evidence>
<comment type="subcellular location">
    <subcellularLocation>
        <location evidence="7">Nucleus</location>
        <location evidence="7">Nuclear pore complex</location>
    </subcellularLocation>
    <subcellularLocation>
        <location evidence="7">Nucleus membrane</location>
    </subcellularLocation>
</comment>
<proteinExistence type="inferred from homology"/>
<dbReference type="GO" id="GO:0006406">
    <property type="term" value="P:mRNA export from nucleus"/>
    <property type="evidence" value="ECO:0007669"/>
    <property type="project" value="TreeGrafter"/>
</dbReference>
<dbReference type="EMBL" id="KZ988241">
    <property type="protein sequence ID" value="RKP12686.1"/>
    <property type="molecule type" value="Genomic_DNA"/>
</dbReference>
<evidence type="ECO:0000256" key="3">
    <source>
        <dbReference type="ARBA" id="ARBA00022927"/>
    </source>
</evidence>
<keyword evidence="4 7" id="KW-0811">Translocation</keyword>
<dbReference type="Gene3D" id="1.10.3450.20">
    <property type="match status" value="1"/>
</dbReference>
<accession>A0A4P9Y1G9</accession>
<dbReference type="Pfam" id="PF04121">
    <property type="entry name" value="Nup84_Nup100"/>
    <property type="match status" value="1"/>
</dbReference>
<keyword evidence="1 7" id="KW-0813">Transport</keyword>
<evidence type="ECO:0000256" key="1">
    <source>
        <dbReference type="ARBA" id="ARBA00022448"/>
    </source>
</evidence>
<keyword evidence="6 7" id="KW-0539">Nucleus</keyword>
<dbReference type="GO" id="GO:0006606">
    <property type="term" value="P:protein import into nucleus"/>
    <property type="evidence" value="ECO:0007669"/>
    <property type="project" value="TreeGrafter"/>
</dbReference>
<evidence type="ECO:0000256" key="4">
    <source>
        <dbReference type="ARBA" id="ARBA00023010"/>
    </source>
</evidence>
<dbReference type="GO" id="GO:0017056">
    <property type="term" value="F:structural constituent of nuclear pore"/>
    <property type="evidence" value="ECO:0007669"/>
    <property type="project" value="UniProtKB-UniRule"/>
</dbReference>
<dbReference type="Proteomes" id="UP000267251">
    <property type="component" value="Unassembled WGS sequence"/>
</dbReference>
<dbReference type="PANTHER" id="PTHR13003">
    <property type="entry name" value="NUP107-RELATED"/>
    <property type="match status" value="1"/>
</dbReference>
<dbReference type="AlphaFoldDB" id="A0A4P9Y1G9"/>
<gene>
    <name evidence="8" type="ORF">BJ684DRAFT_20792</name>
</gene>
<dbReference type="Gene3D" id="1.20.190.50">
    <property type="match status" value="1"/>
</dbReference>
<keyword evidence="5 7" id="KW-0906">Nuclear pore complex</keyword>
<keyword evidence="9" id="KW-1185">Reference proteome</keyword>
<evidence type="ECO:0000256" key="7">
    <source>
        <dbReference type="RuleBase" id="RU365072"/>
    </source>
</evidence>
<dbReference type="OrthoDB" id="3098at2759"/>
<evidence type="ECO:0000313" key="8">
    <source>
        <dbReference type="EMBL" id="RKP12686.1"/>
    </source>
</evidence>
<name>A0A4P9Y1G9_9FUNG</name>
<keyword evidence="7" id="KW-0472">Membrane</keyword>
<evidence type="ECO:0000256" key="5">
    <source>
        <dbReference type="ARBA" id="ARBA00023132"/>
    </source>
</evidence>
<sequence length="741" mass="84480">MLDTSDLEAGFLVEFSQLASESKSSLGLLSSFHQAVLSFQDKVRGSDVPNQADLLDHLTLEAHTWDLFHRLVQVRLEREKADTSTPPPESKNFHEAFSRPHGALLEEHVLMKWLHQTAPPYQCPSDQVSDGWEYTERRAMQERLTGVNDGGVISDLDPDAPFRQTGRTLAPLDLQAERGIHRTTYEYLRRGWMDKLGEYLRGCGQGWRVASIHGGKLRQAGPMVDPAEQVKRRTVWRSMCYRLAKDDRPDAYERAAYSLLSGDITGSLQVCTRWEDVVHAFVNGVLECKYQGLLDRMANREENEDDRENRLLLPRHGEDWDLGMVIDRVQLLNQPGIRQEGEHPLRRAQASIIARRMDGYLQKQAKSTFGSLGEKGMTRKQWAEVRFLVHFGIVLRSLGSSLSNADSQESDGVDEMVEVYIRCLRERGLFEHLATYCSLLTGQRRVEVFALQLAEMRVDSGVKERYARQGRTHGLDMLTVGKLAVSEIYDQTRFMLEEMHVGDGSDGAMMMRRRGKVTDVEMRCIDGLDWLSGPVCGPDPGVKKAWVRWTNAFSRRFLLSSRVDGLIELLRRTTPEDEEVEETSDMDSDVLELGMWRRIASVYVIYGQWQGLRLGGPQAADQEGWRGEWVRVSQQLVGQMMQLLQEGLGTPFPPLENDPCKKEKVEIRELYVPRIASMCHECLMGSVRELPENLDRCFDLASLVADGSLGLWRDFVSTGQLEEFLGRMRLTEEERLKQLKV</sequence>
<evidence type="ECO:0000256" key="2">
    <source>
        <dbReference type="ARBA" id="ARBA00022816"/>
    </source>
</evidence>
<dbReference type="InterPro" id="IPR007252">
    <property type="entry name" value="Nup84/Nup107"/>
</dbReference>